<keyword evidence="2" id="KW-0560">Oxidoreductase</keyword>
<proteinExistence type="predicted"/>
<dbReference type="RefSeq" id="WP_051512699.1">
    <property type="nucleotide sequence ID" value="NZ_AVFL01000016.1"/>
</dbReference>
<evidence type="ECO:0000313" key="2">
    <source>
        <dbReference type="EMBL" id="EWY38710.1"/>
    </source>
</evidence>
<dbReference type="Proteomes" id="UP000019486">
    <property type="component" value="Unassembled WGS sequence"/>
</dbReference>
<evidence type="ECO:0000313" key="3">
    <source>
        <dbReference type="Proteomes" id="UP000019486"/>
    </source>
</evidence>
<dbReference type="GO" id="GO:0016706">
    <property type="term" value="F:2-oxoglutarate-dependent dioxygenase activity"/>
    <property type="evidence" value="ECO:0007669"/>
    <property type="project" value="UniProtKB-ARBA"/>
</dbReference>
<name>W9GXS3_9PROT</name>
<organism evidence="2 3">
    <name type="scientific">Skermanella stibiiresistens SB22</name>
    <dbReference type="NCBI Taxonomy" id="1385369"/>
    <lineage>
        <taxon>Bacteria</taxon>
        <taxon>Pseudomonadati</taxon>
        <taxon>Pseudomonadota</taxon>
        <taxon>Alphaproteobacteria</taxon>
        <taxon>Rhodospirillales</taxon>
        <taxon>Azospirillaceae</taxon>
        <taxon>Skermanella</taxon>
    </lineage>
</organism>
<comment type="cofactor">
    <cofactor evidence="1">
        <name>Fe(2+)</name>
        <dbReference type="ChEBI" id="CHEBI:29033"/>
    </cofactor>
</comment>
<dbReference type="PANTHER" id="PTHR20883:SF48">
    <property type="entry name" value="ECTOINE DIOXYGENASE"/>
    <property type="match status" value="1"/>
</dbReference>
<dbReference type="SUPFAM" id="SSF51197">
    <property type="entry name" value="Clavaminate synthase-like"/>
    <property type="match status" value="1"/>
</dbReference>
<dbReference type="Gene3D" id="2.60.120.620">
    <property type="entry name" value="q2cbj1_9rhob like domain"/>
    <property type="match status" value="1"/>
</dbReference>
<keyword evidence="3" id="KW-1185">Reference proteome</keyword>
<accession>W9GXS3</accession>
<comment type="caution">
    <text evidence="2">The sequence shown here is derived from an EMBL/GenBank/DDBJ whole genome shotgun (WGS) entry which is preliminary data.</text>
</comment>
<protein>
    <submittedName>
        <fullName evidence="2">Phytanoyl-CoA dioxygenase</fullName>
    </submittedName>
</protein>
<dbReference type="GO" id="GO:0005506">
    <property type="term" value="F:iron ion binding"/>
    <property type="evidence" value="ECO:0007669"/>
    <property type="project" value="UniProtKB-ARBA"/>
</dbReference>
<dbReference type="EMBL" id="AVFL01000016">
    <property type="protein sequence ID" value="EWY38710.1"/>
    <property type="molecule type" value="Genomic_DNA"/>
</dbReference>
<dbReference type="PANTHER" id="PTHR20883">
    <property type="entry name" value="PHYTANOYL-COA DIOXYGENASE DOMAIN CONTAINING 1"/>
    <property type="match status" value="1"/>
</dbReference>
<dbReference type="OrthoDB" id="9791262at2"/>
<dbReference type="STRING" id="1385369.N825_11020"/>
<gene>
    <name evidence="2" type="ORF">N825_11020</name>
</gene>
<evidence type="ECO:0000256" key="1">
    <source>
        <dbReference type="ARBA" id="ARBA00001954"/>
    </source>
</evidence>
<keyword evidence="2" id="KW-0223">Dioxygenase</keyword>
<dbReference type="Pfam" id="PF05721">
    <property type="entry name" value="PhyH"/>
    <property type="match status" value="1"/>
</dbReference>
<dbReference type="AlphaFoldDB" id="W9GXS3"/>
<dbReference type="InterPro" id="IPR008775">
    <property type="entry name" value="Phytyl_CoA_dOase-like"/>
</dbReference>
<sequence>MTPEEVLSHRPKILTQKQREDYFRDGYILVESVIPAAIVERLLDVTGSFIERSREVTASNSVFDIEPGHSAAEPRLRRLSSPVDQHPAYWDFASSGVVADLMEDLIGPNVKFHHSKLNFKWAKGGQEVKWHQDIQSWPHTNYSPLTIGTYLHDVTDDMGPLLCVPGSQDGELFDQYAEDGSWAGYILDRDLPRVATEKARALSGPAGSVTIHNCRTVHASLPNNSPVGRPLLLHTYSAADAFPYTPNPIPSSHAGAVIRGERTRWARHDTRPCLVPPDWSGGYISVFEVQQKGGQAGAKASSPVMM</sequence>
<reference evidence="2 3" key="1">
    <citation type="submission" date="2013-08" db="EMBL/GenBank/DDBJ databases">
        <title>The genome sequence of Skermanella stibiiresistens.</title>
        <authorList>
            <person name="Zhu W."/>
            <person name="Wang G."/>
        </authorList>
    </citation>
    <scope>NUCLEOTIDE SEQUENCE [LARGE SCALE GENOMIC DNA]</scope>
    <source>
        <strain evidence="2 3">SB22</strain>
    </source>
</reference>